<reference evidence="1 2" key="1">
    <citation type="submission" date="2019-03" db="EMBL/GenBank/DDBJ databases">
        <title>Genomic Encyclopedia of Type Strains, Phase IV (KMG-V): Genome sequencing to study the core and pangenomes of soil and plant-associated prokaryotes.</title>
        <authorList>
            <person name="Whitman W."/>
        </authorList>
    </citation>
    <scope>NUCLEOTIDE SEQUENCE [LARGE SCALE GENOMIC DNA]</scope>
    <source>
        <strain evidence="1 2">IE4868</strain>
    </source>
</reference>
<name>A0A4R3RRR5_9HYPH</name>
<comment type="caution">
    <text evidence="1">The sequence shown here is derived from an EMBL/GenBank/DDBJ whole genome shotgun (WGS) entry which is preliminary data.</text>
</comment>
<dbReference type="EMBL" id="SMBK01000004">
    <property type="protein sequence ID" value="TCU38758.1"/>
    <property type="molecule type" value="Genomic_DNA"/>
</dbReference>
<gene>
    <name evidence="1" type="ORF">EV129_104365</name>
</gene>
<dbReference type="RefSeq" id="WP_132551362.1">
    <property type="nucleotide sequence ID" value="NZ_SMBK01000004.1"/>
</dbReference>
<sequence>MMMTFADIEQVDPVLSDDGRSVCFYGHTPDEDQTFIWSVSLPMVIEEDAFLVEEWRAVGWRHWTRRHEQKKRASPSSGVLL</sequence>
<evidence type="ECO:0000313" key="2">
    <source>
        <dbReference type="Proteomes" id="UP000295507"/>
    </source>
</evidence>
<accession>A0A4R3RRR5</accession>
<protein>
    <submittedName>
        <fullName evidence="1">Uncharacterized protein</fullName>
    </submittedName>
</protein>
<organism evidence="1 2">
    <name type="scientific">Rhizobium azibense</name>
    <dbReference type="NCBI Taxonomy" id="1136135"/>
    <lineage>
        <taxon>Bacteria</taxon>
        <taxon>Pseudomonadati</taxon>
        <taxon>Pseudomonadota</taxon>
        <taxon>Alphaproteobacteria</taxon>
        <taxon>Hyphomicrobiales</taxon>
        <taxon>Rhizobiaceae</taxon>
        <taxon>Rhizobium/Agrobacterium group</taxon>
        <taxon>Rhizobium</taxon>
    </lineage>
</organism>
<evidence type="ECO:0000313" key="1">
    <source>
        <dbReference type="EMBL" id="TCU38758.1"/>
    </source>
</evidence>
<proteinExistence type="predicted"/>
<dbReference type="Proteomes" id="UP000295507">
    <property type="component" value="Unassembled WGS sequence"/>
</dbReference>
<dbReference type="AlphaFoldDB" id="A0A4R3RRR5"/>